<reference evidence="4 5" key="1">
    <citation type="submission" date="2015-10" db="EMBL/GenBank/DDBJ databases">
        <title>Full genome of DAOMC 229536 Phialocephala scopiformis, a fungal endophyte of spruce producing the potent anti-insectan compound rugulosin.</title>
        <authorList>
            <consortium name="DOE Joint Genome Institute"/>
            <person name="Walker A.K."/>
            <person name="Frasz S.L."/>
            <person name="Seifert K.A."/>
            <person name="Miller J.D."/>
            <person name="Mondo S.J."/>
            <person name="Labutti K."/>
            <person name="Lipzen A."/>
            <person name="Dockter R."/>
            <person name="Kennedy M."/>
            <person name="Grigoriev I.V."/>
            <person name="Spatafora J.W."/>
        </authorList>
    </citation>
    <scope>NUCLEOTIDE SEQUENCE [LARGE SCALE GENOMIC DNA]</scope>
    <source>
        <strain evidence="4 5">CBS 120377</strain>
    </source>
</reference>
<feature type="domain" description="GST N-terminal" evidence="2">
    <location>
        <begin position="3"/>
        <end position="94"/>
    </location>
</feature>
<keyword evidence="5" id="KW-1185">Reference proteome</keyword>
<dbReference type="SUPFAM" id="SSF52833">
    <property type="entry name" value="Thioredoxin-like"/>
    <property type="match status" value="1"/>
</dbReference>
<dbReference type="PANTHER" id="PTHR44051">
    <property type="entry name" value="GLUTATHIONE S-TRANSFERASE-RELATED"/>
    <property type="match status" value="1"/>
</dbReference>
<dbReference type="Pfam" id="PF13417">
    <property type="entry name" value="GST_N_3"/>
    <property type="match status" value="1"/>
</dbReference>
<dbReference type="EMBL" id="KQ947419">
    <property type="protein sequence ID" value="KUJ15056.1"/>
    <property type="molecule type" value="Genomic_DNA"/>
</dbReference>
<dbReference type="CDD" id="cd03046">
    <property type="entry name" value="GST_N_GTT1_like"/>
    <property type="match status" value="1"/>
</dbReference>
<evidence type="ECO:0008006" key="6">
    <source>
        <dbReference type="Google" id="ProtNLM"/>
    </source>
</evidence>
<evidence type="ECO:0000313" key="5">
    <source>
        <dbReference type="Proteomes" id="UP000070700"/>
    </source>
</evidence>
<dbReference type="STRING" id="149040.A0A194X4F8"/>
<dbReference type="Gene3D" id="3.40.30.10">
    <property type="entry name" value="Glutaredoxin"/>
    <property type="match status" value="1"/>
</dbReference>
<accession>A0A194X4F8</accession>
<gene>
    <name evidence="4" type="ORF">LY89DRAFT_686614</name>
</gene>
<evidence type="ECO:0000259" key="2">
    <source>
        <dbReference type="PROSITE" id="PS50404"/>
    </source>
</evidence>
<name>A0A194X4F8_MOLSC</name>
<organism evidence="4 5">
    <name type="scientific">Mollisia scopiformis</name>
    <name type="common">Conifer needle endophyte fungus</name>
    <name type="synonym">Phialocephala scopiformis</name>
    <dbReference type="NCBI Taxonomy" id="149040"/>
    <lineage>
        <taxon>Eukaryota</taxon>
        <taxon>Fungi</taxon>
        <taxon>Dikarya</taxon>
        <taxon>Ascomycota</taxon>
        <taxon>Pezizomycotina</taxon>
        <taxon>Leotiomycetes</taxon>
        <taxon>Helotiales</taxon>
        <taxon>Mollisiaceae</taxon>
        <taxon>Mollisia</taxon>
    </lineage>
</organism>
<dbReference type="PANTHER" id="PTHR44051:SF9">
    <property type="entry name" value="GLUTATHIONE S-TRANSFERASE 1"/>
    <property type="match status" value="1"/>
</dbReference>
<dbReference type="KEGG" id="psco:LY89DRAFT_686614"/>
<dbReference type="InterPro" id="IPR010987">
    <property type="entry name" value="Glutathione-S-Trfase_C-like"/>
</dbReference>
<dbReference type="Gene3D" id="1.20.1050.10">
    <property type="match status" value="1"/>
</dbReference>
<dbReference type="InterPro" id="IPR004045">
    <property type="entry name" value="Glutathione_S-Trfase_N"/>
</dbReference>
<feature type="domain" description="GST C-terminal" evidence="3">
    <location>
        <begin position="106"/>
        <end position="238"/>
    </location>
</feature>
<dbReference type="InParanoid" id="A0A194X4F8"/>
<dbReference type="SUPFAM" id="SSF47616">
    <property type="entry name" value="GST C-terminal domain-like"/>
    <property type="match status" value="1"/>
</dbReference>
<dbReference type="OrthoDB" id="2309723at2759"/>
<evidence type="ECO:0000259" key="3">
    <source>
        <dbReference type="PROSITE" id="PS50405"/>
    </source>
</evidence>
<evidence type="ECO:0000256" key="1">
    <source>
        <dbReference type="ARBA" id="ARBA00007409"/>
    </source>
</evidence>
<dbReference type="Proteomes" id="UP000070700">
    <property type="component" value="Unassembled WGS sequence"/>
</dbReference>
<dbReference type="RefSeq" id="XP_018069411.1">
    <property type="nucleotide sequence ID" value="XM_018215325.1"/>
</dbReference>
<dbReference type="AlphaFoldDB" id="A0A194X4F8"/>
<protein>
    <recommendedName>
        <fullName evidence="6">Glutathione S-transferase</fullName>
    </recommendedName>
</protein>
<dbReference type="GeneID" id="28825051"/>
<dbReference type="InterPro" id="IPR036249">
    <property type="entry name" value="Thioredoxin-like_sf"/>
</dbReference>
<dbReference type="PROSITE" id="PS50405">
    <property type="entry name" value="GST_CTER"/>
    <property type="match status" value="1"/>
</dbReference>
<dbReference type="PROSITE" id="PS50404">
    <property type="entry name" value="GST_NTER"/>
    <property type="match status" value="1"/>
</dbReference>
<sequence length="239" mass="27251">MADNKPTFHHMDNSQSQRILWLLEELSIPYNLVSHLRNPQTHPKGPFLSPDTLKATGPYGKAPVLFTGAADGNRYITETQAIATYLLRTYDTEDKFGLKNGDWVRDEMLCSYIQTTLQRTSTFMLMLDFGLVRNGAPEMGPAGKRFDGPAMRDALKDLERELKEGPEGGFLMGRFPGRADIILEFPMSMIKQRNWVDLKNEFPALDAWLGRVYERPAWKRGIEKGNGYDLTVFPQRPHL</sequence>
<evidence type="ECO:0000313" key="4">
    <source>
        <dbReference type="EMBL" id="KUJ15056.1"/>
    </source>
</evidence>
<dbReference type="InterPro" id="IPR036282">
    <property type="entry name" value="Glutathione-S-Trfase_C_sf"/>
</dbReference>
<comment type="similarity">
    <text evidence="1">Belongs to the GST superfamily.</text>
</comment>
<proteinExistence type="inferred from homology"/>